<evidence type="ECO:0000313" key="2">
    <source>
        <dbReference type="Proteomes" id="UP000811246"/>
    </source>
</evidence>
<reference evidence="1" key="1">
    <citation type="submission" date="2021-01" db="EMBL/GenBank/DDBJ databases">
        <authorList>
            <person name="Lovell J.T."/>
            <person name="Bentley N."/>
            <person name="Bhattarai G."/>
            <person name="Jenkins J.W."/>
            <person name="Sreedasyam A."/>
            <person name="Alarcon Y."/>
            <person name="Bock C."/>
            <person name="Boston L."/>
            <person name="Carlson J."/>
            <person name="Cervantes K."/>
            <person name="Clermont K."/>
            <person name="Krom N."/>
            <person name="Kubenka K."/>
            <person name="Mamidi S."/>
            <person name="Mattison C."/>
            <person name="Monteros M."/>
            <person name="Pisani C."/>
            <person name="Plott C."/>
            <person name="Rajasekar S."/>
            <person name="Rhein H.S."/>
            <person name="Rohla C."/>
            <person name="Song M."/>
            <person name="Hilaire R.S."/>
            <person name="Shu S."/>
            <person name="Wells L."/>
            <person name="Wang X."/>
            <person name="Webber J."/>
            <person name="Heerema R.J."/>
            <person name="Klein P."/>
            <person name="Conner P."/>
            <person name="Grauke L."/>
            <person name="Grimwood J."/>
            <person name="Schmutz J."/>
            <person name="Randall J.J."/>
        </authorList>
    </citation>
    <scope>NUCLEOTIDE SEQUENCE</scope>
    <source>
        <tissue evidence="1">Leaf</tissue>
    </source>
</reference>
<dbReference type="AlphaFoldDB" id="A0A922FAC0"/>
<dbReference type="Proteomes" id="UP000811246">
    <property type="component" value="Chromosome 4"/>
</dbReference>
<organism evidence="1 2">
    <name type="scientific">Carya illinoinensis</name>
    <name type="common">Pecan</name>
    <dbReference type="NCBI Taxonomy" id="32201"/>
    <lineage>
        <taxon>Eukaryota</taxon>
        <taxon>Viridiplantae</taxon>
        <taxon>Streptophyta</taxon>
        <taxon>Embryophyta</taxon>
        <taxon>Tracheophyta</taxon>
        <taxon>Spermatophyta</taxon>
        <taxon>Magnoliopsida</taxon>
        <taxon>eudicotyledons</taxon>
        <taxon>Gunneridae</taxon>
        <taxon>Pentapetalae</taxon>
        <taxon>rosids</taxon>
        <taxon>fabids</taxon>
        <taxon>Fagales</taxon>
        <taxon>Juglandaceae</taxon>
        <taxon>Carya</taxon>
    </lineage>
</organism>
<gene>
    <name evidence="1" type="ORF">I3842_04G069600</name>
</gene>
<dbReference type="EMBL" id="CM031828">
    <property type="protein sequence ID" value="KAG6716861.1"/>
    <property type="molecule type" value="Genomic_DNA"/>
</dbReference>
<proteinExistence type="predicted"/>
<comment type="caution">
    <text evidence="1">The sequence shown here is derived from an EMBL/GenBank/DDBJ whole genome shotgun (WGS) entry which is preliminary data.</text>
</comment>
<evidence type="ECO:0000313" key="1">
    <source>
        <dbReference type="EMBL" id="KAG6716861.1"/>
    </source>
</evidence>
<sequence>MKTCTYIHNKSFFGHTETERNLIHIRWVHVAVLKSPYSVDEIVLLFYVLQTWEARLQGVQDEEAIEQKLCHEDRLIQSMYISASWVCEWLLFESFSFFTLLPLIDQERMLHQHIFLYWRNLKGD</sequence>
<name>A0A922FAC0_CARIL</name>
<accession>A0A922FAC0</accession>
<protein>
    <submittedName>
        <fullName evidence="1">Uncharacterized protein</fullName>
    </submittedName>
</protein>